<dbReference type="AlphaFoldDB" id="A0A9P1E8A0"/>
<evidence type="ECO:0000313" key="3">
    <source>
        <dbReference type="EMBL" id="CAH9086990.1"/>
    </source>
</evidence>
<proteinExistence type="predicted"/>
<dbReference type="Gene3D" id="1.25.40.10">
    <property type="entry name" value="Tetratricopeptide repeat domain"/>
    <property type="match status" value="3"/>
</dbReference>
<dbReference type="PANTHER" id="PTHR47003">
    <property type="entry name" value="OS01G0970900 PROTEIN"/>
    <property type="match status" value="1"/>
</dbReference>
<protein>
    <submittedName>
        <fullName evidence="3">Uncharacterized protein</fullName>
    </submittedName>
</protein>
<reference evidence="3" key="1">
    <citation type="submission" date="2022-07" db="EMBL/GenBank/DDBJ databases">
        <authorList>
            <person name="Macas J."/>
            <person name="Novak P."/>
            <person name="Neumann P."/>
        </authorList>
    </citation>
    <scope>NUCLEOTIDE SEQUENCE</scope>
</reference>
<accession>A0A9P1E8A0</accession>
<dbReference type="InterPro" id="IPR011990">
    <property type="entry name" value="TPR-like_helical_dom_sf"/>
</dbReference>
<gene>
    <name evidence="3" type="ORF">CEURO_LOCUS9867</name>
</gene>
<dbReference type="InterPro" id="IPR002885">
    <property type="entry name" value="PPR_rpt"/>
</dbReference>
<feature type="repeat" description="PPR" evidence="2">
    <location>
        <begin position="302"/>
        <end position="336"/>
    </location>
</feature>
<dbReference type="Proteomes" id="UP001152484">
    <property type="component" value="Unassembled WGS sequence"/>
</dbReference>
<evidence type="ECO:0000313" key="4">
    <source>
        <dbReference type="Proteomes" id="UP001152484"/>
    </source>
</evidence>
<feature type="repeat" description="PPR" evidence="2">
    <location>
        <begin position="374"/>
        <end position="408"/>
    </location>
</feature>
<comment type="caution">
    <text evidence="3">The sequence shown here is derived from an EMBL/GenBank/DDBJ whole genome shotgun (WGS) entry which is preliminary data.</text>
</comment>
<feature type="repeat" description="PPR" evidence="2">
    <location>
        <begin position="128"/>
        <end position="162"/>
    </location>
</feature>
<evidence type="ECO:0000256" key="2">
    <source>
        <dbReference type="PROSITE-ProRule" id="PRU00708"/>
    </source>
</evidence>
<dbReference type="InterPro" id="IPR044578">
    <property type="entry name" value="BIR6-like"/>
</dbReference>
<dbReference type="Pfam" id="PF01535">
    <property type="entry name" value="PPR"/>
    <property type="match status" value="4"/>
</dbReference>
<dbReference type="Pfam" id="PF13041">
    <property type="entry name" value="PPR_2"/>
    <property type="match status" value="1"/>
</dbReference>
<dbReference type="PANTHER" id="PTHR47003:SF2">
    <property type="entry name" value="OS01G0970900 PROTEIN"/>
    <property type="match status" value="1"/>
</dbReference>
<dbReference type="OrthoDB" id="185373at2759"/>
<keyword evidence="1" id="KW-0677">Repeat</keyword>
<organism evidence="3 4">
    <name type="scientific">Cuscuta europaea</name>
    <name type="common">European dodder</name>
    <dbReference type="NCBI Taxonomy" id="41803"/>
    <lineage>
        <taxon>Eukaryota</taxon>
        <taxon>Viridiplantae</taxon>
        <taxon>Streptophyta</taxon>
        <taxon>Embryophyta</taxon>
        <taxon>Tracheophyta</taxon>
        <taxon>Spermatophyta</taxon>
        <taxon>Magnoliopsida</taxon>
        <taxon>eudicotyledons</taxon>
        <taxon>Gunneridae</taxon>
        <taxon>Pentapetalae</taxon>
        <taxon>asterids</taxon>
        <taxon>lamiids</taxon>
        <taxon>Solanales</taxon>
        <taxon>Convolvulaceae</taxon>
        <taxon>Cuscuteae</taxon>
        <taxon>Cuscuta</taxon>
        <taxon>Cuscuta subgen. Cuscuta</taxon>
    </lineage>
</organism>
<name>A0A9P1E8A0_CUSEU</name>
<feature type="repeat" description="PPR" evidence="2">
    <location>
        <begin position="444"/>
        <end position="478"/>
    </location>
</feature>
<dbReference type="NCBIfam" id="TIGR00756">
    <property type="entry name" value="PPR"/>
    <property type="match status" value="3"/>
</dbReference>
<keyword evidence="4" id="KW-1185">Reference proteome</keyword>
<evidence type="ECO:0000256" key="1">
    <source>
        <dbReference type="ARBA" id="ARBA00022737"/>
    </source>
</evidence>
<dbReference type="EMBL" id="CAMAPE010000019">
    <property type="protein sequence ID" value="CAH9086990.1"/>
    <property type="molecule type" value="Genomic_DNA"/>
</dbReference>
<sequence>MNRAKRILASPLANFFFSGQSFLRRSNQFQVTQSIHLSPSYLSKSRAPTNRILHANQQLLFSMRPNSFINEVLSNDWSDKLEKSMSEGCGSQFSHEAVMYVLKRLSKDPPKARKFFNWVVNISGFEPNSSVYNLMLRIYAQKDSMKDFWVIIREMKEKGICIDGETYKSIHSSFRKSKMDTDAAALEKAYKLTVKENATCDSVNEVVAVINQSDWGYEVEKELVAKKLLLSDDFILRVLKELRDARCPLKAVKFFNWVDEGLGYEHNSITYNGILRVLPREESVEEFWSMLEKVKTAGYCMDLDTYIKVSRYFQKTRRFKDAIELYEHMMDSPYKPSTGEFTILLRSIATRIPSDIDMLFRVVKKFEESGNSLTKAIYDVIHRSMTSLGKFDEAEKIMEAMRSAGYEPDNITYSQLIHGLCKAGRMEEASMVIDTMEGLGCNPDIKTWTILIQGHCKANAVDKALLCLAKMVEKNVDADGDLLDVLINGFLDQGKLVGAYELLKEMVAKAHVRPWQTTYKNLIHKLLGEMKLEEALDLLCGMKKINYPPFVEPFYKYISKLGTVEDAMEFLKAISKGYPSAAAYQHIFESFFEEGRLYEAKDLLYKCPHHIRKHPKICSLFGSANNCS</sequence>
<dbReference type="GO" id="GO:0008380">
    <property type="term" value="P:RNA splicing"/>
    <property type="evidence" value="ECO:0007669"/>
    <property type="project" value="InterPro"/>
</dbReference>
<dbReference type="PROSITE" id="PS51375">
    <property type="entry name" value="PPR"/>
    <property type="match status" value="5"/>
</dbReference>
<feature type="repeat" description="PPR" evidence="2">
    <location>
        <begin position="409"/>
        <end position="443"/>
    </location>
</feature>